<dbReference type="eggNOG" id="COG1595">
    <property type="taxonomic scope" value="Bacteria"/>
</dbReference>
<keyword evidence="2" id="KW-0805">Transcription regulation</keyword>
<dbReference type="Gene3D" id="1.10.10.10">
    <property type="entry name" value="Winged helix-like DNA-binding domain superfamily/Winged helix DNA-binding domain"/>
    <property type="match status" value="1"/>
</dbReference>
<dbReference type="GO" id="GO:0016987">
    <property type="term" value="F:sigma factor activity"/>
    <property type="evidence" value="ECO:0007669"/>
    <property type="project" value="UniProtKB-KW"/>
</dbReference>
<organism evidence="8 9">
    <name type="scientific">Photobacterium aphoticum</name>
    <dbReference type="NCBI Taxonomy" id="754436"/>
    <lineage>
        <taxon>Bacteria</taxon>
        <taxon>Pseudomonadati</taxon>
        <taxon>Pseudomonadota</taxon>
        <taxon>Gammaproteobacteria</taxon>
        <taxon>Vibrionales</taxon>
        <taxon>Vibrionaceae</taxon>
        <taxon>Photobacterium</taxon>
    </lineage>
</organism>
<evidence type="ECO:0000256" key="1">
    <source>
        <dbReference type="ARBA" id="ARBA00010641"/>
    </source>
</evidence>
<evidence type="ECO:0000256" key="3">
    <source>
        <dbReference type="ARBA" id="ARBA00023082"/>
    </source>
</evidence>
<dbReference type="CDD" id="cd06171">
    <property type="entry name" value="Sigma70_r4"/>
    <property type="match status" value="1"/>
</dbReference>
<evidence type="ECO:0000259" key="6">
    <source>
        <dbReference type="Pfam" id="PF04542"/>
    </source>
</evidence>
<dbReference type="SUPFAM" id="SSF88946">
    <property type="entry name" value="Sigma2 domain of RNA polymerase sigma factors"/>
    <property type="match status" value="1"/>
</dbReference>
<dbReference type="InterPro" id="IPR036388">
    <property type="entry name" value="WH-like_DNA-bd_sf"/>
</dbReference>
<evidence type="ECO:0000256" key="5">
    <source>
        <dbReference type="NCBIfam" id="TIGR02959"/>
    </source>
</evidence>
<feature type="domain" description="RNA polymerase sigma factor 70 region 4 type 2" evidence="7">
    <location>
        <begin position="107"/>
        <end position="153"/>
    </location>
</feature>
<evidence type="ECO:0000313" key="8">
    <source>
        <dbReference type="EMBL" id="GAL02230.1"/>
    </source>
</evidence>
<dbReference type="SUPFAM" id="SSF88659">
    <property type="entry name" value="Sigma3 and sigma4 domains of RNA polymerase sigma factors"/>
    <property type="match status" value="1"/>
</dbReference>
<dbReference type="PANTHER" id="PTHR43133:SF62">
    <property type="entry name" value="RNA POLYMERASE SIGMA FACTOR SIGZ"/>
    <property type="match status" value="1"/>
</dbReference>
<evidence type="ECO:0000256" key="2">
    <source>
        <dbReference type="ARBA" id="ARBA00023015"/>
    </source>
</evidence>
<name>A0A090QGF7_9GAMM</name>
<dbReference type="InterPro" id="IPR007627">
    <property type="entry name" value="RNA_pol_sigma70_r2"/>
</dbReference>
<dbReference type="InterPro" id="IPR039425">
    <property type="entry name" value="RNA_pol_sigma-70-like"/>
</dbReference>
<dbReference type="EMBL" id="BBMN01000001">
    <property type="protein sequence ID" value="GAL02230.1"/>
    <property type="molecule type" value="Genomic_DNA"/>
</dbReference>
<comment type="similarity">
    <text evidence="1">Belongs to the sigma-70 factor family. ECF subfamily.</text>
</comment>
<dbReference type="Gene3D" id="1.10.1740.10">
    <property type="match status" value="1"/>
</dbReference>
<dbReference type="NCBIfam" id="TIGR02959">
    <property type="entry name" value="SigZ"/>
    <property type="match status" value="1"/>
</dbReference>
<dbReference type="Pfam" id="PF04542">
    <property type="entry name" value="Sigma70_r2"/>
    <property type="match status" value="1"/>
</dbReference>
<evidence type="ECO:0000259" key="7">
    <source>
        <dbReference type="Pfam" id="PF08281"/>
    </source>
</evidence>
<dbReference type="Proteomes" id="UP000029227">
    <property type="component" value="Unassembled WGS sequence"/>
</dbReference>
<sequence length="184" mass="21252">MSDTLTIEAIWPKYRASLKAFLHAKVADPDDVDDLLQDILIKTYQRLEEIRDSRKVKAWMFQVANNAIIDFYRTKGRAKTLSAEELWFEQDDPGVHEELATCLMPFMQALPEDEAEMLTAIDLHGQSQKEYAQEKGISYSTLKSRVQKSREKMSGLFQECCELSLDTRGNIIDFDKRDKSCKMC</sequence>
<dbReference type="NCBIfam" id="TIGR02937">
    <property type="entry name" value="sigma70-ECF"/>
    <property type="match status" value="1"/>
</dbReference>
<feature type="domain" description="RNA polymerase sigma-70 region 2" evidence="6">
    <location>
        <begin position="14"/>
        <end position="77"/>
    </location>
</feature>
<dbReference type="Pfam" id="PF08281">
    <property type="entry name" value="Sigma70_r4_2"/>
    <property type="match status" value="1"/>
</dbReference>
<dbReference type="InterPro" id="IPR013249">
    <property type="entry name" value="RNA_pol_sigma70_r4_t2"/>
</dbReference>
<comment type="caution">
    <text evidence="8">The sequence shown here is derived from an EMBL/GenBank/DDBJ whole genome shotgun (WGS) entry which is preliminary data.</text>
</comment>
<dbReference type="InterPro" id="IPR013325">
    <property type="entry name" value="RNA_pol_sigma_r2"/>
</dbReference>
<dbReference type="InterPro" id="IPR013324">
    <property type="entry name" value="RNA_pol_sigma_r3/r4-like"/>
</dbReference>
<dbReference type="GO" id="GO:0003677">
    <property type="term" value="F:DNA binding"/>
    <property type="evidence" value="ECO:0007669"/>
    <property type="project" value="InterPro"/>
</dbReference>
<dbReference type="NCBIfam" id="NF007215">
    <property type="entry name" value="PRK09637.1"/>
    <property type="match status" value="1"/>
</dbReference>
<keyword evidence="4" id="KW-0804">Transcription</keyword>
<dbReference type="InterPro" id="IPR014284">
    <property type="entry name" value="RNA_pol_sigma-70_dom"/>
</dbReference>
<proteinExistence type="inferred from homology"/>
<keyword evidence="3" id="KW-0731">Sigma factor</keyword>
<accession>A0A090QGF7</accession>
<evidence type="ECO:0000313" key="9">
    <source>
        <dbReference type="Proteomes" id="UP000029227"/>
    </source>
</evidence>
<dbReference type="InterPro" id="IPR014304">
    <property type="entry name" value="RNA_pol_sigma-Z"/>
</dbReference>
<gene>
    <name evidence="8" type="ORF">JCM19237_5123</name>
</gene>
<protein>
    <recommendedName>
        <fullName evidence="5">RNA polymerase sigma factor SigZ</fullName>
    </recommendedName>
</protein>
<dbReference type="AlphaFoldDB" id="A0A090QGF7"/>
<dbReference type="GO" id="GO:0006352">
    <property type="term" value="P:DNA-templated transcription initiation"/>
    <property type="evidence" value="ECO:0007669"/>
    <property type="project" value="InterPro"/>
</dbReference>
<evidence type="ECO:0000256" key="4">
    <source>
        <dbReference type="ARBA" id="ARBA00023163"/>
    </source>
</evidence>
<dbReference type="PANTHER" id="PTHR43133">
    <property type="entry name" value="RNA POLYMERASE ECF-TYPE SIGMA FACTO"/>
    <property type="match status" value="1"/>
</dbReference>
<reference evidence="8 9" key="1">
    <citation type="journal article" date="2014" name="Genome Announc.">
        <title>Draft Genome Sequences of Two Vibrionaceae Species, Vibrio ponticus C121 and Photobacterium aphoticum C119, Isolated as Coral Reef Microbiota.</title>
        <authorList>
            <person name="Al-saari N."/>
            <person name="Meirelles P.M."/>
            <person name="Mino S."/>
            <person name="Suda W."/>
            <person name="Oshima K."/>
            <person name="Hattori M."/>
            <person name="Ohkuma M."/>
            <person name="Thompson F.L."/>
            <person name="Gomez-Gil B."/>
            <person name="Sawabe T."/>
            <person name="Sawabe T."/>
        </authorList>
    </citation>
    <scope>NUCLEOTIDE SEQUENCE [LARGE SCALE GENOMIC DNA]</scope>
    <source>
        <strain evidence="8 9">JCM 19237</strain>
    </source>
</reference>
<dbReference type="STRING" id="754436.JCM19237_5123"/>